<evidence type="ECO:0000313" key="2">
    <source>
        <dbReference type="EMBL" id="KAF7120357.1"/>
    </source>
</evidence>
<dbReference type="EMBL" id="WJXA01000013">
    <property type="protein sequence ID" value="KAF7120357.1"/>
    <property type="molecule type" value="Genomic_DNA"/>
</dbReference>
<keyword evidence="3" id="KW-1185">Reference proteome</keyword>
<evidence type="ECO:0000256" key="1">
    <source>
        <dbReference type="SAM" id="MobiDB-lite"/>
    </source>
</evidence>
<dbReference type="CDD" id="cd22160">
    <property type="entry name" value="F-box_AtFBL13-like"/>
    <property type="match status" value="1"/>
</dbReference>
<evidence type="ECO:0000313" key="3">
    <source>
        <dbReference type="Proteomes" id="UP000626092"/>
    </source>
</evidence>
<feature type="region of interest" description="Disordered" evidence="1">
    <location>
        <begin position="1"/>
        <end position="25"/>
    </location>
</feature>
<dbReference type="PANTHER" id="PTHR31639">
    <property type="entry name" value="F-BOX PROTEIN-LIKE"/>
    <property type="match status" value="1"/>
</dbReference>
<gene>
    <name evidence="2" type="ORF">RHSIM_Rhsim13G0172300</name>
</gene>
<name>A0A834L6X6_RHOSS</name>
<reference evidence="2" key="1">
    <citation type="submission" date="2019-11" db="EMBL/GenBank/DDBJ databases">
        <authorList>
            <person name="Liu Y."/>
            <person name="Hou J."/>
            <person name="Li T.-Q."/>
            <person name="Guan C.-H."/>
            <person name="Wu X."/>
            <person name="Wu H.-Z."/>
            <person name="Ling F."/>
            <person name="Zhang R."/>
            <person name="Shi X.-G."/>
            <person name="Ren J.-P."/>
            <person name="Chen E.-F."/>
            <person name="Sun J.-M."/>
        </authorList>
    </citation>
    <scope>NUCLEOTIDE SEQUENCE</scope>
    <source>
        <strain evidence="2">Adult_tree_wgs_1</strain>
        <tissue evidence="2">Leaves</tissue>
    </source>
</reference>
<dbReference type="SUPFAM" id="SSF81383">
    <property type="entry name" value="F-box domain"/>
    <property type="match status" value="1"/>
</dbReference>
<comment type="caution">
    <text evidence="2">The sequence shown here is derived from an EMBL/GenBank/DDBJ whole genome shotgun (WGS) entry which is preliminary data.</text>
</comment>
<sequence>MKKRPSGRNKVLSETQTNRTMSRKRKVITSYSEPAAVDQIGECPDSLLVHILSLLPIEDAVRTQVLSKRRQLLWTFLPSLLFRSPLRYPVFNDDDFDDEDFRVASSDEFAAFVDKTLMFSNSKVEKFEVGFEYEPRFASNVDSWTRFAAGNGVEELHLQLWPDVFDLHEDERYELPQILYGNVAWYSLKKLSIGYVNLSSDISGQSCVGDVGTASLRSGLEISVSYLLSLEMSGGLGRSCRFMNVSSLVDAVFNCQFLCAEQDRANDTERIQD</sequence>
<accession>A0A834L6X6</accession>
<dbReference type="OrthoDB" id="1939276at2759"/>
<dbReference type="Proteomes" id="UP000626092">
    <property type="component" value="Unassembled WGS sequence"/>
</dbReference>
<organism evidence="2 3">
    <name type="scientific">Rhododendron simsii</name>
    <name type="common">Sims's rhododendron</name>
    <dbReference type="NCBI Taxonomy" id="118357"/>
    <lineage>
        <taxon>Eukaryota</taxon>
        <taxon>Viridiplantae</taxon>
        <taxon>Streptophyta</taxon>
        <taxon>Embryophyta</taxon>
        <taxon>Tracheophyta</taxon>
        <taxon>Spermatophyta</taxon>
        <taxon>Magnoliopsida</taxon>
        <taxon>eudicotyledons</taxon>
        <taxon>Gunneridae</taxon>
        <taxon>Pentapetalae</taxon>
        <taxon>asterids</taxon>
        <taxon>Ericales</taxon>
        <taxon>Ericaceae</taxon>
        <taxon>Ericoideae</taxon>
        <taxon>Rhodoreae</taxon>
        <taxon>Rhododendron</taxon>
    </lineage>
</organism>
<protein>
    <recommendedName>
        <fullName evidence="4">F-box domain-containing protein</fullName>
    </recommendedName>
</protein>
<dbReference type="InterPro" id="IPR036047">
    <property type="entry name" value="F-box-like_dom_sf"/>
</dbReference>
<dbReference type="AlphaFoldDB" id="A0A834L6X6"/>
<evidence type="ECO:0008006" key="4">
    <source>
        <dbReference type="Google" id="ProtNLM"/>
    </source>
</evidence>
<dbReference type="PANTHER" id="PTHR31639:SF256">
    <property type="entry name" value="OS07G0242900 PROTEIN"/>
    <property type="match status" value="1"/>
</dbReference>
<dbReference type="InterPro" id="IPR053781">
    <property type="entry name" value="F-box_AtFBL13-like"/>
</dbReference>
<proteinExistence type="predicted"/>